<organism evidence="2 3">
    <name type="scientific">Basidiobolus meristosporus CBS 931.73</name>
    <dbReference type="NCBI Taxonomy" id="1314790"/>
    <lineage>
        <taxon>Eukaryota</taxon>
        <taxon>Fungi</taxon>
        <taxon>Fungi incertae sedis</taxon>
        <taxon>Zoopagomycota</taxon>
        <taxon>Entomophthoromycotina</taxon>
        <taxon>Basidiobolomycetes</taxon>
        <taxon>Basidiobolales</taxon>
        <taxon>Basidiobolaceae</taxon>
        <taxon>Basidiobolus</taxon>
    </lineage>
</organism>
<evidence type="ECO:0000313" key="3">
    <source>
        <dbReference type="Proteomes" id="UP000193498"/>
    </source>
</evidence>
<feature type="compositionally biased region" description="Acidic residues" evidence="1">
    <location>
        <begin position="597"/>
        <end position="612"/>
    </location>
</feature>
<proteinExistence type="predicted"/>
<dbReference type="InterPro" id="IPR012340">
    <property type="entry name" value="NA-bd_OB-fold"/>
</dbReference>
<gene>
    <name evidence="2" type="ORF">K493DRAFT_334321</name>
</gene>
<dbReference type="SUPFAM" id="SSF50249">
    <property type="entry name" value="Nucleic acid-binding proteins"/>
    <property type="match status" value="1"/>
</dbReference>
<dbReference type="AlphaFoldDB" id="A0A1Y1YZH0"/>
<keyword evidence="3" id="KW-1185">Reference proteome</keyword>
<dbReference type="EMBL" id="MCFE01000048">
    <property type="protein sequence ID" value="ORY03264.1"/>
    <property type="molecule type" value="Genomic_DNA"/>
</dbReference>
<evidence type="ECO:0000313" key="2">
    <source>
        <dbReference type="EMBL" id="ORY03264.1"/>
    </source>
</evidence>
<protein>
    <submittedName>
        <fullName evidence="2">Uncharacterized protein</fullName>
    </submittedName>
</protein>
<evidence type="ECO:0000256" key="1">
    <source>
        <dbReference type="SAM" id="MobiDB-lite"/>
    </source>
</evidence>
<reference evidence="2 3" key="1">
    <citation type="submission" date="2016-07" db="EMBL/GenBank/DDBJ databases">
        <title>Pervasive Adenine N6-methylation of Active Genes in Fungi.</title>
        <authorList>
            <consortium name="DOE Joint Genome Institute"/>
            <person name="Mondo S.J."/>
            <person name="Dannebaum R.O."/>
            <person name="Kuo R.C."/>
            <person name="Labutti K."/>
            <person name="Haridas S."/>
            <person name="Kuo A."/>
            <person name="Salamov A."/>
            <person name="Ahrendt S.R."/>
            <person name="Lipzen A."/>
            <person name="Sullivan W."/>
            <person name="Andreopoulos W.B."/>
            <person name="Clum A."/>
            <person name="Lindquist E."/>
            <person name="Daum C."/>
            <person name="Ramamoorthy G.K."/>
            <person name="Gryganskyi A."/>
            <person name="Culley D."/>
            <person name="Magnuson J.K."/>
            <person name="James T.Y."/>
            <person name="O'Malley M.A."/>
            <person name="Stajich J.E."/>
            <person name="Spatafora J.W."/>
            <person name="Visel A."/>
            <person name="Grigoriev I.V."/>
        </authorList>
    </citation>
    <scope>NUCLEOTIDE SEQUENCE [LARGE SCALE GENOMIC DNA]</scope>
    <source>
        <strain evidence="2 3">CBS 931.73</strain>
    </source>
</reference>
<comment type="caution">
    <text evidence="2">The sequence shown here is derived from an EMBL/GenBank/DDBJ whole genome shotgun (WGS) entry which is preliminary data.</text>
</comment>
<accession>A0A1Y1YZH0</accession>
<dbReference type="OrthoDB" id="2437150at2759"/>
<feature type="region of interest" description="Disordered" evidence="1">
    <location>
        <begin position="590"/>
        <end position="612"/>
    </location>
</feature>
<feature type="region of interest" description="Disordered" evidence="1">
    <location>
        <begin position="371"/>
        <end position="396"/>
    </location>
</feature>
<dbReference type="InParanoid" id="A0A1Y1YZH0"/>
<dbReference type="Proteomes" id="UP000193498">
    <property type="component" value="Unassembled WGS sequence"/>
</dbReference>
<feature type="compositionally biased region" description="Polar residues" evidence="1">
    <location>
        <begin position="371"/>
        <end position="381"/>
    </location>
</feature>
<sequence>MVLETVQGVVVKIQPNETYVYPSCGNCNAKLGSQPGFRASPGLRRISQILTSPSPRNTRQGSVVTPIKTLHKVKALTPGPQMHCSRCHSNYSRELSVVVAYAHEHKSVTVFGDDLDVVFGCNATEFRKFLRLVSQKAKLDRFELKDALLESLESVILGQLFALTITRVNSSKTNLPNRRIPLSDKTSEYLSKLRAKPESEDWRVRRIWPVYGLPNSVFSYLRERLHLAPGCLSEDKDIHMLRTRNLRKTLEESKQAHPWFCDPVQQDGSSTVLGSQSSPFFDNQSFRVEWEYGHLDEVDSFNDHVEYPAGNGTLGVVNPPTLAPKAILTSKLSVQVLDDVNMNNTKANDMENAPICLDAAESVCQQDLMSEPEQNTPSMSRHNLRPCAPSPSKCHTTPKGIDQLSASQTSQFFQDFYTNTPGNLSDRFSAEFESTDLDDYALLVDHNEIAPLEAALVTPRHQFPPQISSEKARIRKESCDLLVAETPENPEPEYHETIFRAALNDQTPTKSQSFSSLQSAGYRRHSLLKHPRSTEISGPCGMGRPTSASTPGADAIIPETPVYARTSNAICINSPSILKKNYVPETPAKETEAIYCSDDEVIPPSDEEDMGP</sequence>
<dbReference type="Gene3D" id="2.40.50.140">
    <property type="entry name" value="Nucleic acid-binding proteins"/>
    <property type="match status" value="1"/>
</dbReference>
<name>A0A1Y1YZH0_9FUNG</name>